<keyword evidence="5 14" id="KW-0328">Glycosyltransferase</keyword>
<dbReference type="InterPro" id="IPR000768">
    <property type="entry name" value="ART"/>
</dbReference>
<dbReference type="AlphaFoldDB" id="A0A852HCS1"/>
<keyword evidence="11 14" id="KW-0520">NAD</keyword>
<dbReference type="GO" id="GO:0016779">
    <property type="term" value="F:nucleotidyltransferase activity"/>
    <property type="evidence" value="ECO:0007669"/>
    <property type="project" value="UniProtKB-KW"/>
</dbReference>
<evidence type="ECO:0000256" key="10">
    <source>
        <dbReference type="ARBA" id="ARBA00023026"/>
    </source>
</evidence>
<dbReference type="PRINTS" id="PR00970">
    <property type="entry name" value="RIBTRNSFRASE"/>
</dbReference>
<dbReference type="PROSITE" id="PS01291">
    <property type="entry name" value="ART"/>
    <property type="match status" value="1"/>
</dbReference>
<dbReference type="Pfam" id="PF01129">
    <property type="entry name" value="ART"/>
    <property type="match status" value="1"/>
</dbReference>
<evidence type="ECO:0000256" key="4">
    <source>
        <dbReference type="ARBA" id="ARBA00022656"/>
    </source>
</evidence>
<dbReference type="GO" id="GO:0090729">
    <property type="term" value="F:toxin activity"/>
    <property type="evidence" value="ECO:0007669"/>
    <property type="project" value="UniProtKB-KW"/>
</dbReference>
<evidence type="ECO:0000256" key="9">
    <source>
        <dbReference type="ARBA" id="ARBA00022857"/>
    </source>
</evidence>
<dbReference type="PROSITE" id="PS51996">
    <property type="entry name" value="TR_MART"/>
    <property type="match status" value="1"/>
</dbReference>
<name>A0A852HCS1_9PASS</name>
<dbReference type="GO" id="GO:0003950">
    <property type="term" value="F:NAD+ poly-ADP-ribosyltransferase activity"/>
    <property type="evidence" value="ECO:0007669"/>
    <property type="project" value="TreeGrafter"/>
</dbReference>
<keyword evidence="6 14" id="KW-0808">Transferase</keyword>
<evidence type="ECO:0000313" key="16">
    <source>
        <dbReference type="Proteomes" id="UP000653383"/>
    </source>
</evidence>
<dbReference type="GO" id="GO:0005615">
    <property type="term" value="C:extracellular space"/>
    <property type="evidence" value="ECO:0007669"/>
    <property type="project" value="UniProtKB-ARBA"/>
</dbReference>
<dbReference type="OrthoDB" id="423533at2759"/>
<evidence type="ECO:0000256" key="12">
    <source>
        <dbReference type="ARBA" id="ARBA00023157"/>
    </source>
</evidence>
<dbReference type="PANTHER" id="PTHR10339">
    <property type="entry name" value="ADP-RIBOSYLTRANSFERASE"/>
    <property type="match status" value="1"/>
</dbReference>
<dbReference type="Proteomes" id="UP000653383">
    <property type="component" value="Unassembled WGS sequence"/>
</dbReference>
<protein>
    <recommendedName>
        <fullName evidence="14">NAD(P)(+)--arginine ADP-ribosyltransferase</fullName>
        <ecNumber evidence="14">2.4.2.31</ecNumber>
    </recommendedName>
    <alternativeName>
        <fullName evidence="14">Mono(ADP-ribosyl)transferase</fullName>
    </alternativeName>
</protein>
<evidence type="ECO:0000256" key="13">
    <source>
        <dbReference type="ARBA" id="ARBA00047597"/>
    </source>
</evidence>
<keyword evidence="10" id="KW-0843">Virulence</keyword>
<dbReference type="Gene3D" id="3.90.176.10">
    <property type="entry name" value="Toxin ADP-ribosyltransferase, Chain A, domain 1"/>
    <property type="match status" value="1"/>
</dbReference>
<feature type="chain" id="PRO_5033096688" description="NAD(P)(+)--arginine ADP-ribosyltransferase" evidence="14">
    <location>
        <begin position="26"/>
        <end position="251"/>
    </location>
</feature>
<accession>A0A852HCS1</accession>
<feature type="signal peptide" evidence="14">
    <location>
        <begin position="1"/>
        <end position="25"/>
    </location>
</feature>
<dbReference type="GO" id="GO:0044194">
    <property type="term" value="C:cytolytic granule"/>
    <property type="evidence" value="ECO:0007669"/>
    <property type="project" value="UniProtKB-ARBA"/>
</dbReference>
<feature type="non-terminal residue" evidence="15">
    <location>
        <position position="1"/>
    </location>
</feature>
<reference evidence="15" key="1">
    <citation type="submission" date="2020-02" db="EMBL/GenBank/DDBJ databases">
        <title>Bird 10,000 Genomes (B10K) Project - Family phase.</title>
        <authorList>
            <person name="Zhang G."/>
        </authorList>
    </citation>
    <scope>NUCLEOTIDE SEQUENCE</scope>
    <source>
        <strain evidence="15">B10K-DU-002-40</strain>
        <tissue evidence="15">Muscle</tissue>
    </source>
</reference>
<feature type="non-terminal residue" evidence="15">
    <location>
        <position position="251"/>
    </location>
</feature>
<gene>
    <name evidence="15" type="primary">Madprt</name>
    <name evidence="15" type="ORF">NICCHL_R13866</name>
</gene>
<comment type="subcellular location">
    <subcellularLocation>
        <location evidence="1">Secreted</location>
    </subcellularLocation>
</comment>
<keyword evidence="9 14" id="KW-0521">NADP</keyword>
<keyword evidence="16" id="KW-1185">Reference proteome</keyword>
<keyword evidence="4" id="KW-0800">Toxin</keyword>
<dbReference type="SUPFAM" id="SSF56399">
    <property type="entry name" value="ADP-ribosylation"/>
    <property type="match status" value="1"/>
</dbReference>
<dbReference type="InterPro" id="IPR050999">
    <property type="entry name" value="ADP-ribosyltransferase_ARG"/>
</dbReference>
<sequence length="251" mass="28754">WPLPAMALLARTLALLAMATVATVAIDVVPLDMARDSFDDQYRGCRPTRTVALPTLKYLDSLKNPHFARCWDQAEVEWLKRGSPLSPLSRDQAIAIMTYSRNDLYKDFNAAVRKAGRSRQHYQDNFHYKALHFLLTDALQTLRRAQNVRCRRVFRGVYGVWYKARRGDTVRFGQFTSTSLSKHIAQGFGTDTIFEVTTCHGADIRRFSTYPKEKEVLIPPYETFVVTQVTYVGRKPRIWLSSTGTSSKYNC</sequence>
<dbReference type="GO" id="GO:0046677">
    <property type="term" value="P:response to antibiotic"/>
    <property type="evidence" value="ECO:0007669"/>
    <property type="project" value="UniProtKB-ARBA"/>
</dbReference>
<evidence type="ECO:0000256" key="8">
    <source>
        <dbReference type="ARBA" id="ARBA00022729"/>
    </source>
</evidence>
<keyword evidence="8 14" id="KW-0732">Signal</keyword>
<comment type="catalytic activity">
    <reaction evidence="13 14">
        <text>L-arginyl-[protein] + NAD(+) = N(omega)-(ADP-D-ribosyl)-L-arginyl-[protein] + nicotinamide + H(+)</text>
        <dbReference type="Rhea" id="RHEA:19149"/>
        <dbReference type="Rhea" id="RHEA-COMP:10532"/>
        <dbReference type="Rhea" id="RHEA-COMP:15087"/>
        <dbReference type="ChEBI" id="CHEBI:15378"/>
        <dbReference type="ChEBI" id="CHEBI:17154"/>
        <dbReference type="ChEBI" id="CHEBI:29965"/>
        <dbReference type="ChEBI" id="CHEBI:57540"/>
        <dbReference type="ChEBI" id="CHEBI:142554"/>
        <dbReference type="EC" id="2.4.2.31"/>
    </reaction>
</comment>
<keyword evidence="7" id="KW-0548">Nucleotidyltransferase</keyword>
<evidence type="ECO:0000256" key="14">
    <source>
        <dbReference type="RuleBase" id="RU361228"/>
    </source>
</evidence>
<organism evidence="15 16">
    <name type="scientific">Nicator chloris</name>
    <dbReference type="NCBI Taxonomy" id="237433"/>
    <lineage>
        <taxon>Eukaryota</taxon>
        <taxon>Metazoa</taxon>
        <taxon>Chordata</taxon>
        <taxon>Craniata</taxon>
        <taxon>Vertebrata</taxon>
        <taxon>Euteleostomi</taxon>
        <taxon>Archelosauria</taxon>
        <taxon>Archosauria</taxon>
        <taxon>Dinosauria</taxon>
        <taxon>Saurischia</taxon>
        <taxon>Theropoda</taxon>
        <taxon>Coelurosauria</taxon>
        <taxon>Aves</taxon>
        <taxon>Neognathae</taxon>
        <taxon>Neoaves</taxon>
        <taxon>Telluraves</taxon>
        <taxon>Australaves</taxon>
        <taxon>Passeriformes</taxon>
        <taxon>Sylvioidea</taxon>
        <taxon>Pycnonotidae</taxon>
        <taxon>Nicator</taxon>
    </lineage>
</organism>
<dbReference type="EC" id="2.4.2.31" evidence="14"/>
<comment type="similarity">
    <text evidence="2 14">Belongs to the Arg-specific ADP-ribosyltransferase family.</text>
</comment>
<evidence type="ECO:0000256" key="6">
    <source>
        <dbReference type="ARBA" id="ARBA00022679"/>
    </source>
</evidence>
<dbReference type="GO" id="GO:0106274">
    <property type="term" value="F:NAD+-protein-arginine ADP-ribosyltransferase activity"/>
    <property type="evidence" value="ECO:0007669"/>
    <property type="project" value="UniProtKB-EC"/>
</dbReference>
<dbReference type="PANTHER" id="PTHR10339:SF25">
    <property type="entry name" value="SECRETED EXOENZYME S"/>
    <property type="match status" value="1"/>
</dbReference>
<evidence type="ECO:0000256" key="11">
    <source>
        <dbReference type="ARBA" id="ARBA00023027"/>
    </source>
</evidence>
<comment type="caution">
    <text evidence="15">The sequence shown here is derived from an EMBL/GenBank/DDBJ whole genome shotgun (WGS) entry which is preliminary data.</text>
</comment>
<evidence type="ECO:0000313" key="15">
    <source>
        <dbReference type="EMBL" id="NXX28893.1"/>
    </source>
</evidence>
<evidence type="ECO:0000256" key="5">
    <source>
        <dbReference type="ARBA" id="ARBA00022676"/>
    </source>
</evidence>
<keyword evidence="12" id="KW-1015">Disulfide bond</keyword>
<proteinExistence type="inferred from homology"/>
<evidence type="ECO:0000256" key="7">
    <source>
        <dbReference type="ARBA" id="ARBA00022695"/>
    </source>
</evidence>
<dbReference type="FunFam" id="3.90.176.10:FF:000001">
    <property type="entry name" value="NAD(P)(+)--arginine ADP-ribosyltransferase"/>
    <property type="match status" value="1"/>
</dbReference>
<evidence type="ECO:0000256" key="1">
    <source>
        <dbReference type="ARBA" id="ARBA00004613"/>
    </source>
</evidence>
<evidence type="ECO:0000256" key="2">
    <source>
        <dbReference type="ARBA" id="ARBA00009558"/>
    </source>
</evidence>
<evidence type="ECO:0000256" key="3">
    <source>
        <dbReference type="ARBA" id="ARBA00022525"/>
    </source>
</evidence>
<dbReference type="EMBL" id="WAAE01009407">
    <property type="protein sequence ID" value="NXX28893.1"/>
    <property type="molecule type" value="Genomic_DNA"/>
</dbReference>
<keyword evidence="3" id="KW-0964">Secreted</keyword>